<dbReference type="EMBL" id="JABSTU010000001">
    <property type="protein sequence ID" value="KAH8040679.1"/>
    <property type="molecule type" value="Genomic_DNA"/>
</dbReference>
<name>A0A9J6F2C9_RHIMP</name>
<comment type="caution">
    <text evidence="1">The sequence shown here is derived from an EMBL/GenBank/DDBJ whole genome shotgun (WGS) entry which is preliminary data.</text>
</comment>
<dbReference type="AlphaFoldDB" id="A0A9J6F2C9"/>
<reference evidence="1" key="2">
    <citation type="submission" date="2021-09" db="EMBL/GenBank/DDBJ databases">
        <authorList>
            <person name="Jia N."/>
            <person name="Wang J."/>
            <person name="Shi W."/>
            <person name="Du L."/>
            <person name="Sun Y."/>
            <person name="Zhan W."/>
            <person name="Jiang J."/>
            <person name="Wang Q."/>
            <person name="Zhang B."/>
            <person name="Ji P."/>
            <person name="Sakyi L.B."/>
            <person name="Cui X."/>
            <person name="Yuan T."/>
            <person name="Jiang B."/>
            <person name="Yang W."/>
            <person name="Lam T.T.-Y."/>
            <person name="Chang Q."/>
            <person name="Ding S."/>
            <person name="Wang X."/>
            <person name="Zhu J."/>
            <person name="Ruan X."/>
            <person name="Zhao L."/>
            <person name="Wei J."/>
            <person name="Que T."/>
            <person name="Du C."/>
            <person name="Cheng J."/>
            <person name="Dai P."/>
            <person name="Han X."/>
            <person name="Huang E."/>
            <person name="Gao Y."/>
            <person name="Liu J."/>
            <person name="Shao H."/>
            <person name="Ye R."/>
            <person name="Li L."/>
            <person name="Wei W."/>
            <person name="Wang X."/>
            <person name="Wang C."/>
            <person name="Huo Q."/>
            <person name="Li W."/>
            <person name="Guo W."/>
            <person name="Chen H."/>
            <person name="Chen S."/>
            <person name="Zhou L."/>
            <person name="Zhou L."/>
            <person name="Ni X."/>
            <person name="Tian J."/>
            <person name="Zhou Y."/>
            <person name="Sheng Y."/>
            <person name="Liu T."/>
            <person name="Pan Y."/>
            <person name="Xia L."/>
            <person name="Li J."/>
            <person name="Zhao F."/>
            <person name="Cao W."/>
        </authorList>
    </citation>
    <scope>NUCLEOTIDE SEQUENCE</scope>
    <source>
        <strain evidence="1">Rmic-2018</strain>
        <tissue evidence="1">Larvae</tissue>
    </source>
</reference>
<accession>A0A9J6F2C9</accession>
<reference evidence="1" key="1">
    <citation type="journal article" date="2020" name="Cell">
        <title>Large-Scale Comparative Analyses of Tick Genomes Elucidate Their Genetic Diversity and Vector Capacities.</title>
        <authorList>
            <consortium name="Tick Genome and Microbiome Consortium (TIGMIC)"/>
            <person name="Jia N."/>
            <person name="Wang J."/>
            <person name="Shi W."/>
            <person name="Du L."/>
            <person name="Sun Y."/>
            <person name="Zhan W."/>
            <person name="Jiang J.F."/>
            <person name="Wang Q."/>
            <person name="Zhang B."/>
            <person name="Ji P."/>
            <person name="Bell-Sakyi L."/>
            <person name="Cui X.M."/>
            <person name="Yuan T.T."/>
            <person name="Jiang B.G."/>
            <person name="Yang W.F."/>
            <person name="Lam T.T."/>
            <person name="Chang Q.C."/>
            <person name="Ding S.J."/>
            <person name="Wang X.J."/>
            <person name="Zhu J.G."/>
            <person name="Ruan X.D."/>
            <person name="Zhao L."/>
            <person name="Wei J.T."/>
            <person name="Ye R.Z."/>
            <person name="Que T.C."/>
            <person name="Du C.H."/>
            <person name="Zhou Y.H."/>
            <person name="Cheng J.X."/>
            <person name="Dai P.F."/>
            <person name="Guo W.B."/>
            <person name="Han X.H."/>
            <person name="Huang E.J."/>
            <person name="Li L.F."/>
            <person name="Wei W."/>
            <person name="Gao Y.C."/>
            <person name="Liu J.Z."/>
            <person name="Shao H.Z."/>
            <person name="Wang X."/>
            <person name="Wang C.C."/>
            <person name="Yang T.C."/>
            <person name="Huo Q.B."/>
            <person name="Li W."/>
            <person name="Chen H.Y."/>
            <person name="Chen S.E."/>
            <person name="Zhou L.G."/>
            <person name="Ni X.B."/>
            <person name="Tian J.H."/>
            <person name="Sheng Y."/>
            <person name="Liu T."/>
            <person name="Pan Y.S."/>
            <person name="Xia L.Y."/>
            <person name="Li J."/>
            <person name="Zhao F."/>
            <person name="Cao W.C."/>
        </authorList>
    </citation>
    <scope>NUCLEOTIDE SEQUENCE</scope>
    <source>
        <strain evidence="1">Rmic-2018</strain>
    </source>
</reference>
<proteinExistence type="predicted"/>
<keyword evidence="2" id="KW-1185">Reference proteome</keyword>
<organism evidence="1 2">
    <name type="scientific">Rhipicephalus microplus</name>
    <name type="common">Cattle tick</name>
    <name type="synonym">Boophilus microplus</name>
    <dbReference type="NCBI Taxonomy" id="6941"/>
    <lineage>
        <taxon>Eukaryota</taxon>
        <taxon>Metazoa</taxon>
        <taxon>Ecdysozoa</taxon>
        <taxon>Arthropoda</taxon>
        <taxon>Chelicerata</taxon>
        <taxon>Arachnida</taxon>
        <taxon>Acari</taxon>
        <taxon>Parasitiformes</taxon>
        <taxon>Ixodida</taxon>
        <taxon>Ixodoidea</taxon>
        <taxon>Ixodidae</taxon>
        <taxon>Rhipicephalinae</taxon>
        <taxon>Rhipicephalus</taxon>
        <taxon>Boophilus</taxon>
    </lineage>
</organism>
<evidence type="ECO:0000313" key="1">
    <source>
        <dbReference type="EMBL" id="KAH8040679.1"/>
    </source>
</evidence>
<dbReference type="Proteomes" id="UP000821866">
    <property type="component" value="Chromosome 1"/>
</dbReference>
<protein>
    <submittedName>
        <fullName evidence="1">Uncharacterized protein</fullName>
    </submittedName>
</protein>
<sequence>MRDTEETIPDALRKKTVHKRTPRRSLKQPWGRRLQEVRSLTQRPVPLPVPGHRHFGEAAAEAAAAEVFRTADEQHLRSLASEQTLRPTYKQRSFRTPPYRPDAAGMTVLIGQSCGRWVAAEETGIRGVPSKSVRSFLLIGHLRARPKDAEALSGIPSAAIDEDAERFFLLRPLLRSERQVNDTSNVVGCALL</sequence>
<gene>
    <name evidence="1" type="ORF">HPB51_011994</name>
</gene>
<evidence type="ECO:0000313" key="2">
    <source>
        <dbReference type="Proteomes" id="UP000821866"/>
    </source>
</evidence>